<dbReference type="InterPro" id="IPR036282">
    <property type="entry name" value="Glutathione-S-Trfase_C_sf"/>
</dbReference>
<dbReference type="GO" id="GO:0060271">
    <property type="term" value="P:cilium assembly"/>
    <property type="evidence" value="ECO:0007669"/>
    <property type="project" value="InterPro"/>
</dbReference>
<evidence type="ECO:0000313" key="10">
    <source>
        <dbReference type="Proteomes" id="UP001211065"/>
    </source>
</evidence>
<dbReference type="SUPFAM" id="SSF52833">
    <property type="entry name" value="Thioredoxin-like"/>
    <property type="match status" value="1"/>
</dbReference>
<dbReference type="GO" id="GO:0036064">
    <property type="term" value="C:ciliary basal body"/>
    <property type="evidence" value="ECO:0007669"/>
    <property type="project" value="InterPro"/>
</dbReference>
<dbReference type="PROSITE" id="PS50896">
    <property type="entry name" value="LISH"/>
    <property type="match status" value="1"/>
</dbReference>
<dbReference type="PROSITE" id="PS50404">
    <property type="entry name" value="GST_NTER"/>
    <property type="match status" value="1"/>
</dbReference>
<feature type="coiled-coil region" evidence="6">
    <location>
        <begin position="387"/>
        <end position="421"/>
    </location>
</feature>
<evidence type="ECO:0000259" key="8">
    <source>
        <dbReference type="PROSITE" id="PS50404"/>
    </source>
</evidence>
<evidence type="ECO:0000256" key="2">
    <source>
        <dbReference type="ARBA" id="ARBA00004120"/>
    </source>
</evidence>
<dbReference type="Proteomes" id="UP001211065">
    <property type="component" value="Unassembled WGS sequence"/>
</dbReference>
<feature type="compositionally biased region" description="Basic and acidic residues" evidence="7">
    <location>
        <begin position="937"/>
        <end position="955"/>
    </location>
</feature>
<dbReference type="InterPro" id="IPR056327">
    <property type="entry name" value="ARMC9_CTLH-like_dom"/>
</dbReference>
<dbReference type="Gene3D" id="3.40.30.10">
    <property type="entry name" value="Glutaredoxin"/>
    <property type="match status" value="1"/>
</dbReference>
<dbReference type="PANTHER" id="PTHR14881:SF4">
    <property type="entry name" value="LISH DOMAIN-CONTAINING PROTEIN ARMC9"/>
    <property type="match status" value="1"/>
</dbReference>
<dbReference type="SUPFAM" id="SSF47616">
    <property type="entry name" value="GST C-terminal domain-like"/>
    <property type="match status" value="1"/>
</dbReference>
<dbReference type="Gene3D" id="1.25.10.10">
    <property type="entry name" value="Leucine-rich Repeat Variant"/>
    <property type="match status" value="1"/>
</dbReference>
<dbReference type="SUPFAM" id="SSF48371">
    <property type="entry name" value="ARM repeat"/>
    <property type="match status" value="1"/>
</dbReference>
<evidence type="ECO:0000256" key="6">
    <source>
        <dbReference type="SAM" id="Coils"/>
    </source>
</evidence>
<dbReference type="PANTHER" id="PTHR14881">
    <property type="entry name" value="LISH DOMAIN-CONTAINING PROTEIN ARMC9"/>
    <property type="match status" value="1"/>
</dbReference>
<feature type="region of interest" description="Disordered" evidence="7">
    <location>
        <begin position="905"/>
        <end position="955"/>
    </location>
</feature>
<evidence type="ECO:0000256" key="3">
    <source>
        <dbReference type="ARBA" id="ARBA00021146"/>
    </source>
</evidence>
<dbReference type="InterPro" id="IPR036249">
    <property type="entry name" value="Thioredoxin-like_sf"/>
</dbReference>
<evidence type="ECO:0000256" key="5">
    <source>
        <dbReference type="ARBA" id="ARBA00023273"/>
    </source>
</evidence>
<dbReference type="AlphaFoldDB" id="A0AAD5U8D2"/>
<proteinExistence type="predicted"/>
<dbReference type="InterPro" id="IPR011989">
    <property type="entry name" value="ARM-like"/>
</dbReference>
<dbReference type="EMBL" id="JADGJW010000001">
    <property type="protein sequence ID" value="KAJ3228460.1"/>
    <property type="molecule type" value="Genomic_DNA"/>
</dbReference>
<evidence type="ECO:0000313" key="9">
    <source>
        <dbReference type="EMBL" id="KAJ3228460.1"/>
    </source>
</evidence>
<dbReference type="InterPro" id="IPR006594">
    <property type="entry name" value="LisH"/>
</dbReference>
<keyword evidence="5" id="KW-0966">Cell projection</keyword>
<dbReference type="GO" id="GO:0097542">
    <property type="term" value="C:ciliary tip"/>
    <property type="evidence" value="ECO:0007669"/>
    <property type="project" value="TreeGrafter"/>
</dbReference>
<keyword evidence="4" id="KW-0970">Cilium biogenesis/degradation</keyword>
<evidence type="ECO:0000256" key="7">
    <source>
        <dbReference type="SAM" id="MobiDB-lite"/>
    </source>
</evidence>
<reference evidence="9" key="1">
    <citation type="submission" date="2020-05" db="EMBL/GenBank/DDBJ databases">
        <title>Phylogenomic resolution of chytrid fungi.</title>
        <authorList>
            <person name="Stajich J.E."/>
            <person name="Amses K."/>
            <person name="Simmons R."/>
            <person name="Seto K."/>
            <person name="Myers J."/>
            <person name="Bonds A."/>
            <person name="Quandt C.A."/>
            <person name="Barry K."/>
            <person name="Liu P."/>
            <person name="Grigoriev I."/>
            <person name="Longcore J.E."/>
            <person name="James T.Y."/>
        </authorList>
    </citation>
    <scope>NUCLEOTIDE SEQUENCE</scope>
    <source>
        <strain evidence="9">JEL0476</strain>
    </source>
</reference>
<feature type="domain" description="GST N-terminal" evidence="8">
    <location>
        <begin position="2"/>
        <end position="81"/>
    </location>
</feature>
<dbReference type="GO" id="GO:0005814">
    <property type="term" value="C:centriole"/>
    <property type="evidence" value="ECO:0007669"/>
    <property type="project" value="UniProtKB-SubCell"/>
</dbReference>
<sequence>MPKLILYASYTSSCSSRVRLALKLKNIDYEEFNGKWDDYEANVNIAGKVPSLKVIENEEEFIITESLAIIEYLEEKFPNQGVNLLPKVHLRNRAKARQLSQIINSGIQPLQNSGLKTILSDYFNKNDANSEVFEVNYNEFKKKVIYDGLVVLESLIEEGNLFCVGDHPTIAADREIELNGIVIEYLEFAEYPSSHAAFNREALLKGRPTSSSKIRVENISRDSNSNEERTQEIQNRFIIAFHEGDREAFFSLWDKTFSAQVRSRDPVYQKLEFTFSIYFAIFPIHNSVRATAQKKYSIEDTMQTLKEYLGTRGSDLCKTTQFLSFYALPYVPDPTQHPSFKDLFSKRWVEEIEERLKNFLSQALRKKQCPRLLTLLNKKDVHISEEYQNLSSQNRDLKSTLRQYEEKERNMISKHRTLQNDYHNLIMIASELVQTLASCINGEQITPSYLQSICQRLSTFKKSQIVEKTSLSEIQSTPIADKQVDTSHSNQPHVHYSRKAEQDYNDNDNPVTENNLSVFPNQNNTDSDAVTSNSIDFSLIKNEFEKIADNNEITRTSILLLEALGHEYMGITTHKKRKSFIQNLVEIDLLNLNADKSFVEKVFESSTPAKYQLSKFLNLITSESLGRSYVLSHLQSNHSQKVKNPSTKIVACLIDVLLEEGLIDSNYKQNILGTLQKLSLRRFAQSIIIKHNVIPHLMEILKYSNSEHQFSDYTVEFSTALLMNLNLRSAGRDAIFNQKKGKEIIKILINLLRNSENDKIKSYCLSRDCGVERVLEDVKDDLDECFFRQCSFVLELLENDDAEHDINDSVSEDGEEYDVDDYEVHFTPCFTALKKVFKDPDAEIEETDEAEETIANVDETFGSQLLRKYTCKNQKLNSGSINQYKNYKKNIVNSSTLSLKETLLSEMKRPQTPTSRSNTPTPRKILPKVALAATHNYKKEDGSDNEDKVYLEYQK</sequence>
<dbReference type="Pfam" id="PF21050">
    <property type="entry name" value="ARMC9_ARM"/>
    <property type="match status" value="1"/>
</dbReference>
<evidence type="ECO:0000256" key="4">
    <source>
        <dbReference type="ARBA" id="ARBA00022794"/>
    </source>
</evidence>
<comment type="subcellular location">
    <subcellularLocation>
        <location evidence="2">Cytoplasm</location>
        <location evidence="2">Cytoskeleton</location>
        <location evidence="2">Cilium basal body</location>
    </subcellularLocation>
    <subcellularLocation>
        <location evidence="1">Cytoplasm</location>
        <location evidence="1">Cytoskeleton</location>
        <location evidence="1">Microtubule organizing center</location>
        <location evidence="1">Centrosome</location>
        <location evidence="1">Centriole</location>
    </subcellularLocation>
</comment>
<keyword evidence="6" id="KW-0175">Coiled coil</keyword>
<comment type="caution">
    <text evidence="9">The sequence shown here is derived from an EMBL/GenBank/DDBJ whole genome shotgun (WGS) entry which is preliminary data.</text>
</comment>
<feature type="region of interest" description="Disordered" evidence="7">
    <location>
        <begin position="477"/>
        <end position="505"/>
    </location>
</feature>
<dbReference type="InterPro" id="IPR048959">
    <property type="entry name" value="ARMC9_ARM_dom"/>
</dbReference>
<dbReference type="InterPro" id="IPR016024">
    <property type="entry name" value="ARM-type_fold"/>
</dbReference>
<dbReference type="Pfam" id="PF13417">
    <property type="entry name" value="GST_N_3"/>
    <property type="match status" value="1"/>
</dbReference>
<evidence type="ECO:0000256" key="1">
    <source>
        <dbReference type="ARBA" id="ARBA00004114"/>
    </source>
</evidence>
<gene>
    <name evidence="9" type="primary">ARMC9</name>
    <name evidence="9" type="ORF">HK099_000015</name>
</gene>
<protein>
    <recommendedName>
        <fullName evidence="3">LisH domain-containing protein ARMC9</fullName>
    </recommendedName>
</protein>
<dbReference type="Gene3D" id="1.20.1050.10">
    <property type="match status" value="1"/>
</dbReference>
<dbReference type="Pfam" id="PF23138">
    <property type="entry name" value="CTLH_Armc9"/>
    <property type="match status" value="1"/>
</dbReference>
<feature type="compositionally biased region" description="Low complexity" evidence="7">
    <location>
        <begin position="905"/>
        <end position="923"/>
    </location>
</feature>
<accession>A0AAD5U8D2</accession>
<dbReference type="InterPro" id="IPR004045">
    <property type="entry name" value="Glutathione_S-Trfase_N"/>
</dbReference>
<dbReference type="InterPro" id="IPR040369">
    <property type="entry name" value="ARMC9"/>
</dbReference>
<keyword evidence="10" id="KW-1185">Reference proteome</keyword>
<name>A0AAD5U8D2_9FUNG</name>
<organism evidence="9 10">
    <name type="scientific">Clydaea vesicula</name>
    <dbReference type="NCBI Taxonomy" id="447962"/>
    <lineage>
        <taxon>Eukaryota</taxon>
        <taxon>Fungi</taxon>
        <taxon>Fungi incertae sedis</taxon>
        <taxon>Chytridiomycota</taxon>
        <taxon>Chytridiomycota incertae sedis</taxon>
        <taxon>Chytridiomycetes</taxon>
        <taxon>Lobulomycetales</taxon>
        <taxon>Lobulomycetaceae</taxon>
        <taxon>Clydaea</taxon>
    </lineage>
</organism>